<organism evidence="2 3">
    <name type="scientific">Bacteroides faecalis</name>
    <dbReference type="NCBI Taxonomy" id="2447885"/>
    <lineage>
        <taxon>Bacteria</taxon>
        <taxon>Pseudomonadati</taxon>
        <taxon>Bacteroidota</taxon>
        <taxon>Bacteroidia</taxon>
        <taxon>Bacteroidales</taxon>
        <taxon>Bacteroidaceae</taxon>
        <taxon>Bacteroides</taxon>
    </lineage>
</organism>
<keyword evidence="1" id="KW-0472">Membrane</keyword>
<dbReference type="EMBL" id="BHWB01000012">
    <property type="protein sequence ID" value="GCB36525.1"/>
    <property type="molecule type" value="Genomic_DNA"/>
</dbReference>
<sequence>MGIILRIIYCTFITLFAFFISRKVVRRALAKSEHAAQAAALDVYMNSLQGKNNSTVDENEINQLLHSPSRLTKENWNRLEIYINQSQDYFAAKLRQNYPSLTEDDIHIILLMRMGLDHKEIAIFCNILMSSLRTRRSRLKKKMKADCDSISDFIRELYKD</sequence>
<reference evidence="2 3" key="1">
    <citation type="submission" date="2018-10" db="EMBL/GenBank/DDBJ databases">
        <title>Draft Genome Sequence of Bacteroides sp. KCTC 15687.</title>
        <authorList>
            <person name="Yu S.Y."/>
            <person name="Kim J.S."/>
            <person name="Oh B.S."/>
            <person name="Park S.H."/>
            <person name="Kang S.W."/>
            <person name="Park J.E."/>
            <person name="Choi S.H."/>
            <person name="Han K.I."/>
            <person name="Lee K.C."/>
            <person name="Eom M.K."/>
            <person name="Suh M.K."/>
            <person name="Lee D.H."/>
            <person name="Yoon H."/>
            <person name="Kim B."/>
            <person name="Yang S.J."/>
            <person name="Lee J.S."/>
            <person name="Lee J.H."/>
        </authorList>
    </citation>
    <scope>NUCLEOTIDE SEQUENCE [LARGE SCALE GENOMIC DNA]</scope>
    <source>
        <strain evidence="2 3">KCTC 15687</strain>
    </source>
</reference>
<evidence type="ECO:0000256" key="1">
    <source>
        <dbReference type="SAM" id="Phobius"/>
    </source>
</evidence>
<evidence type="ECO:0000313" key="2">
    <source>
        <dbReference type="EMBL" id="GCB36525.1"/>
    </source>
</evidence>
<dbReference type="AlphaFoldDB" id="A0A401LYE1"/>
<dbReference type="InterPro" id="IPR016032">
    <property type="entry name" value="Sig_transdc_resp-reg_C-effctor"/>
</dbReference>
<keyword evidence="3" id="KW-1185">Reference proteome</keyword>
<dbReference type="RefSeq" id="WP_235016855.1">
    <property type="nucleotide sequence ID" value="NZ_BHWB01000012.1"/>
</dbReference>
<gene>
    <name evidence="2" type="ORF">KGMB02408_34700</name>
</gene>
<name>A0A401LYE1_9BACE</name>
<keyword evidence="1" id="KW-0812">Transmembrane</keyword>
<accession>A0A401LYE1</accession>
<dbReference type="GO" id="GO:0003677">
    <property type="term" value="F:DNA binding"/>
    <property type="evidence" value="ECO:0007669"/>
    <property type="project" value="InterPro"/>
</dbReference>
<comment type="caution">
    <text evidence="2">The sequence shown here is derived from an EMBL/GenBank/DDBJ whole genome shotgun (WGS) entry which is preliminary data.</text>
</comment>
<protein>
    <recommendedName>
        <fullName evidence="4">HTH luxR-type domain-containing protein</fullName>
    </recommendedName>
</protein>
<evidence type="ECO:0000313" key="3">
    <source>
        <dbReference type="Proteomes" id="UP000288079"/>
    </source>
</evidence>
<dbReference type="SUPFAM" id="SSF46894">
    <property type="entry name" value="C-terminal effector domain of the bipartite response regulators"/>
    <property type="match status" value="1"/>
</dbReference>
<proteinExistence type="predicted"/>
<dbReference type="Proteomes" id="UP000288079">
    <property type="component" value="Unassembled WGS sequence"/>
</dbReference>
<evidence type="ECO:0008006" key="4">
    <source>
        <dbReference type="Google" id="ProtNLM"/>
    </source>
</evidence>
<keyword evidence="1" id="KW-1133">Transmembrane helix</keyword>
<dbReference type="GO" id="GO:0006355">
    <property type="term" value="P:regulation of DNA-templated transcription"/>
    <property type="evidence" value="ECO:0007669"/>
    <property type="project" value="InterPro"/>
</dbReference>
<feature type="transmembrane region" description="Helical" evidence="1">
    <location>
        <begin position="6"/>
        <end position="25"/>
    </location>
</feature>